<comment type="similarity">
    <text evidence="2">Belongs to the transpeptidase family.</text>
</comment>
<evidence type="ECO:0000259" key="7">
    <source>
        <dbReference type="Pfam" id="PF03717"/>
    </source>
</evidence>
<dbReference type="InterPro" id="IPR036138">
    <property type="entry name" value="PBP_dimer_sf"/>
</dbReference>
<keyword evidence="5" id="KW-1133">Transmembrane helix</keyword>
<feature type="compositionally biased region" description="Low complexity" evidence="4">
    <location>
        <begin position="9"/>
        <end position="30"/>
    </location>
</feature>
<evidence type="ECO:0000256" key="3">
    <source>
        <dbReference type="ARBA" id="ARBA00023136"/>
    </source>
</evidence>
<sequence length="636" mass="67466">MADRKPAGTRRSTTSATRRPSTSRRPAPTAGRSRPRPAGASTRRRPKSDGARVMMPLGDSQKRLQVLLIALAIIASLCVGRLIQIQGLDAKAYAATASKQMTRSVPIAATRGTITDRTGAVLAVTSPAVMITADPTLINVDDPEKNKVDVVANMLVAHVGGNRDDYVKALTKPDTRYSIVARKVPAAAYHRFAVDLSQAGIYGVFRESDPIRTYPEGSAAAAVLGFVGADSMGQGGLEYTMNAQLAGTPGREMYEASPAGYRIPLGANMIEPPSNGISYELTIDTELQVITERKLAQTVEESKARSGMAIAIDIKTGEVLAMANVPNFDPNDISRASSEDLFNRSITQAYEPGSVQKVLTMAALMDAGVITPDTRLVVPPTIKSGGGVVKDVWKHGYANVTARGVLAYSSNIGTIMMTRQMDTADYREAMVRFGLGQKTGIELPGEASGFLPPTDMPDYSRDQISFGQGLSVTAIQNAAAIAGILNGGVYNPPTVLRSATDAQGNPVEIPRRETRRIVSPETSKGVASMMESVVAPGAFAESMAMDEYRVGGKTGTSENFDVELGAYSGFTSSFVGMAPAEDPRILTYVVVEDPLNGHTGGAVAGPVAWDMMRTALPKYGIPPSTGARPTEDDLTW</sequence>
<dbReference type="Gene3D" id="3.30.450.330">
    <property type="match status" value="1"/>
</dbReference>
<dbReference type="InterPro" id="IPR050515">
    <property type="entry name" value="Beta-lactam/transpept"/>
</dbReference>
<dbReference type="SUPFAM" id="SSF56601">
    <property type="entry name" value="beta-lactamase/transpeptidase-like"/>
    <property type="match status" value="1"/>
</dbReference>
<dbReference type="Gene3D" id="3.90.1310.10">
    <property type="entry name" value="Penicillin-binding protein 2a (Domain 2)"/>
    <property type="match status" value="1"/>
</dbReference>
<accession>A0ABZ3FQG7</accession>
<comment type="subcellular location">
    <subcellularLocation>
        <location evidence="1">Membrane</location>
    </subcellularLocation>
</comment>
<dbReference type="InterPro" id="IPR005311">
    <property type="entry name" value="PBP_dimer"/>
</dbReference>
<dbReference type="RefSeq" id="WP_425309758.1">
    <property type="nucleotide sequence ID" value="NZ_CP154795.1"/>
</dbReference>
<name>A0ABZ3FQG7_9ACTN</name>
<keyword evidence="5" id="KW-0812">Transmembrane</keyword>
<dbReference type="SUPFAM" id="SSF56519">
    <property type="entry name" value="Penicillin binding protein dimerisation domain"/>
    <property type="match status" value="1"/>
</dbReference>
<feature type="transmembrane region" description="Helical" evidence="5">
    <location>
        <begin position="64"/>
        <end position="83"/>
    </location>
</feature>
<dbReference type="PANTHER" id="PTHR30627:SF1">
    <property type="entry name" value="PEPTIDOGLYCAN D,D-TRANSPEPTIDASE FTSI"/>
    <property type="match status" value="1"/>
</dbReference>
<keyword evidence="9" id="KW-1185">Reference proteome</keyword>
<protein>
    <submittedName>
        <fullName evidence="8">Penicillin-binding protein 2</fullName>
    </submittedName>
</protein>
<keyword evidence="3 5" id="KW-0472">Membrane</keyword>
<dbReference type="EMBL" id="CP154795">
    <property type="protein sequence ID" value="XAN08303.1"/>
    <property type="molecule type" value="Genomic_DNA"/>
</dbReference>
<feature type="domain" description="Penicillin-binding protein transpeptidase" evidence="6">
    <location>
        <begin position="307"/>
        <end position="612"/>
    </location>
</feature>
<organism evidence="8 9">
    <name type="scientific">Ammonicoccus fulvus</name>
    <dbReference type="NCBI Taxonomy" id="3138240"/>
    <lineage>
        <taxon>Bacteria</taxon>
        <taxon>Bacillati</taxon>
        <taxon>Actinomycetota</taxon>
        <taxon>Actinomycetes</taxon>
        <taxon>Propionibacteriales</taxon>
        <taxon>Propionibacteriaceae</taxon>
        <taxon>Ammonicoccus</taxon>
    </lineage>
</organism>
<evidence type="ECO:0000256" key="2">
    <source>
        <dbReference type="ARBA" id="ARBA00007171"/>
    </source>
</evidence>
<dbReference type="InterPro" id="IPR012338">
    <property type="entry name" value="Beta-lactam/transpept-like"/>
</dbReference>
<evidence type="ECO:0000313" key="9">
    <source>
        <dbReference type="Proteomes" id="UP001442841"/>
    </source>
</evidence>
<feature type="domain" description="Penicillin-binding protein dimerisation" evidence="7">
    <location>
        <begin position="107"/>
        <end position="262"/>
    </location>
</feature>
<evidence type="ECO:0000256" key="1">
    <source>
        <dbReference type="ARBA" id="ARBA00004370"/>
    </source>
</evidence>
<dbReference type="InterPro" id="IPR001460">
    <property type="entry name" value="PCN-bd_Tpept"/>
</dbReference>
<dbReference type="PANTHER" id="PTHR30627">
    <property type="entry name" value="PEPTIDOGLYCAN D,D-TRANSPEPTIDASE"/>
    <property type="match status" value="1"/>
</dbReference>
<gene>
    <name evidence="8" type="ORF">AADG42_13670</name>
</gene>
<proteinExistence type="inferred from homology"/>
<feature type="region of interest" description="Disordered" evidence="4">
    <location>
        <begin position="1"/>
        <end position="56"/>
    </location>
</feature>
<evidence type="ECO:0000313" key="8">
    <source>
        <dbReference type="EMBL" id="XAN08303.1"/>
    </source>
</evidence>
<evidence type="ECO:0000259" key="6">
    <source>
        <dbReference type="Pfam" id="PF00905"/>
    </source>
</evidence>
<evidence type="ECO:0000256" key="5">
    <source>
        <dbReference type="SAM" id="Phobius"/>
    </source>
</evidence>
<reference evidence="8 9" key="1">
    <citation type="submission" date="2024-04" db="EMBL/GenBank/DDBJ databases">
        <title>Isolation of an actinomycete strain from pig manure.</title>
        <authorList>
            <person name="Gong T."/>
            <person name="Yu Z."/>
            <person name="An M."/>
            <person name="Wei C."/>
            <person name="Yang W."/>
            <person name="Liu L."/>
        </authorList>
    </citation>
    <scope>NUCLEOTIDE SEQUENCE [LARGE SCALE GENOMIC DNA]</scope>
    <source>
        <strain evidence="8 9">ZF39</strain>
    </source>
</reference>
<evidence type="ECO:0000256" key="4">
    <source>
        <dbReference type="SAM" id="MobiDB-lite"/>
    </source>
</evidence>
<dbReference type="Pfam" id="PF00905">
    <property type="entry name" value="Transpeptidase"/>
    <property type="match status" value="1"/>
</dbReference>
<dbReference type="Proteomes" id="UP001442841">
    <property type="component" value="Chromosome"/>
</dbReference>
<dbReference type="Gene3D" id="3.40.710.10">
    <property type="entry name" value="DD-peptidase/beta-lactamase superfamily"/>
    <property type="match status" value="1"/>
</dbReference>
<dbReference type="Pfam" id="PF03717">
    <property type="entry name" value="PBP_dimer"/>
    <property type="match status" value="1"/>
</dbReference>